<name>A0ABQ9IZW9_9CUCU</name>
<comment type="caution">
    <text evidence="1">The sequence shown here is derived from an EMBL/GenBank/DDBJ whole genome shotgun (WGS) entry which is preliminary data.</text>
</comment>
<dbReference type="Proteomes" id="UP001162164">
    <property type="component" value="Unassembled WGS sequence"/>
</dbReference>
<gene>
    <name evidence="1" type="ORF">NQ317_006895</name>
</gene>
<evidence type="ECO:0008006" key="3">
    <source>
        <dbReference type="Google" id="ProtNLM"/>
    </source>
</evidence>
<accession>A0ABQ9IZW9</accession>
<evidence type="ECO:0000313" key="2">
    <source>
        <dbReference type="Proteomes" id="UP001162164"/>
    </source>
</evidence>
<feature type="non-terminal residue" evidence="1">
    <location>
        <position position="1"/>
    </location>
</feature>
<keyword evidence="2" id="KW-1185">Reference proteome</keyword>
<protein>
    <recommendedName>
        <fullName evidence="3">FLYWCH-type domain-containing protein</fullName>
    </recommendedName>
</protein>
<proteinExistence type="predicted"/>
<dbReference type="Gene3D" id="2.20.25.240">
    <property type="match status" value="1"/>
</dbReference>
<dbReference type="EMBL" id="JAPWTJ010001692">
    <property type="protein sequence ID" value="KAJ8969918.1"/>
    <property type="molecule type" value="Genomic_DNA"/>
</dbReference>
<evidence type="ECO:0000313" key="1">
    <source>
        <dbReference type="EMBL" id="KAJ8969918.1"/>
    </source>
</evidence>
<organism evidence="1 2">
    <name type="scientific">Molorchus minor</name>
    <dbReference type="NCBI Taxonomy" id="1323400"/>
    <lineage>
        <taxon>Eukaryota</taxon>
        <taxon>Metazoa</taxon>
        <taxon>Ecdysozoa</taxon>
        <taxon>Arthropoda</taxon>
        <taxon>Hexapoda</taxon>
        <taxon>Insecta</taxon>
        <taxon>Pterygota</taxon>
        <taxon>Neoptera</taxon>
        <taxon>Endopterygota</taxon>
        <taxon>Coleoptera</taxon>
        <taxon>Polyphaga</taxon>
        <taxon>Cucujiformia</taxon>
        <taxon>Chrysomeloidea</taxon>
        <taxon>Cerambycidae</taxon>
        <taxon>Lamiinae</taxon>
        <taxon>Monochamini</taxon>
        <taxon>Molorchus</taxon>
    </lineage>
</organism>
<reference evidence="1" key="1">
    <citation type="journal article" date="2023" name="Insect Mol. Biol.">
        <title>Genome sequencing provides insights into the evolution of gene families encoding plant cell wall-degrading enzymes in longhorned beetles.</title>
        <authorList>
            <person name="Shin N.R."/>
            <person name="Okamura Y."/>
            <person name="Kirsch R."/>
            <person name="Pauchet Y."/>
        </authorList>
    </citation>
    <scope>NUCLEOTIDE SEQUENCE</scope>
    <source>
        <strain evidence="1">MMC_N1</strain>
    </source>
</reference>
<sequence length="166" mass="18948">FFSCSCRRSSNCKARAYILQGDDNNQLVLTKEHSHPPDYMLEKKAEIWKVLKQFSMSLPGQPCQIYSSVVSVYPETEELFPFNSVEASIKSVQSTQSPPDENEKNICEFLKELKKVCQSGTFHLQLRDVYQHVAECHPEGAVLKPFDTIRSSMSRWRKDAGINEGV</sequence>